<organism evidence="1 2">
    <name type="scientific">Panagrolaimus sp. PS1159</name>
    <dbReference type="NCBI Taxonomy" id="55785"/>
    <lineage>
        <taxon>Eukaryota</taxon>
        <taxon>Metazoa</taxon>
        <taxon>Ecdysozoa</taxon>
        <taxon>Nematoda</taxon>
        <taxon>Chromadorea</taxon>
        <taxon>Rhabditida</taxon>
        <taxon>Tylenchina</taxon>
        <taxon>Panagrolaimomorpha</taxon>
        <taxon>Panagrolaimoidea</taxon>
        <taxon>Panagrolaimidae</taxon>
        <taxon>Panagrolaimus</taxon>
    </lineage>
</organism>
<protein>
    <submittedName>
        <fullName evidence="2">Protection of telomeres protein 1 ssDNA-binding domain-containing protein</fullName>
    </submittedName>
</protein>
<dbReference type="Proteomes" id="UP000887580">
    <property type="component" value="Unplaced"/>
</dbReference>
<dbReference type="WBParaSite" id="PS1159_v2.g21046.t1">
    <property type="protein sequence ID" value="PS1159_v2.g21046.t1"/>
    <property type="gene ID" value="PS1159_v2.g21046"/>
</dbReference>
<name>A0AC35FW77_9BILA</name>
<sequence length="382" mass="43220">MAKGQKKESESESGSFKQICEIVYGNSHYYNMLLQIVSCYKNKNNNVVLRCWDGTRNLQKTFVSYPCHLTLIYGDEKKEKLIAAQNKLYDIVCYDEHGQSAGNLNAGDYIALINVHYFIPKNCFLPSLVMHGNKNIDVSQRGIVQITKGLQPYFKVIDKQIKRYESSLISTTEEAETDELEDSEDSEEASFSANVKEEEIDEEYNDSFNLQLNSPSITQQTKKTPTSVEVQTTQFSTITPIMNTQNSKTPKLNAANTTFRSTPTLVSQKSISPPTPKIFSTYSTPKSSVAIRRPASIAFPKNENSDYSRPPKCSCIHASTNNEESQDYGSTQALFDRLENINNQKADDNNIYESDEVVRLNSITDSQMEKMWEIAENPSLFK</sequence>
<accession>A0AC35FW77</accession>
<evidence type="ECO:0000313" key="2">
    <source>
        <dbReference type="WBParaSite" id="PS1159_v2.g21046.t1"/>
    </source>
</evidence>
<proteinExistence type="predicted"/>
<reference evidence="2" key="1">
    <citation type="submission" date="2022-11" db="UniProtKB">
        <authorList>
            <consortium name="WormBaseParasite"/>
        </authorList>
    </citation>
    <scope>IDENTIFICATION</scope>
</reference>
<evidence type="ECO:0000313" key="1">
    <source>
        <dbReference type="Proteomes" id="UP000887580"/>
    </source>
</evidence>